<dbReference type="RefSeq" id="WP_007280206.1">
    <property type="nucleotide sequence ID" value="NZ_ABCK01000021.1"/>
</dbReference>
<reference evidence="2 3" key="1">
    <citation type="journal article" date="2010" name="J. Bacteriol.">
        <title>Genome sequence of Lentisphaera araneosa HTCC2155T, the type species of the order Lentisphaerales in the phylum Lentisphaerae.</title>
        <authorList>
            <person name="Thrash J.C."/>
            <person name="Cho J.C."/>
            <person name="Vergin K.L."/>
            <person name="Morris R.M."/>
            <person name="Giovannoni S.J."/>
        </authorList>
    </citation>
    <scope>NUCLEOTIDE SEQUENCE [LARGE SCALE GENOMIC DNA]</scope>
    <source>
        <strain evidence="2 3">HTCC2155</strain>
    </source>
</reference>
<keyword evidence="1" id="KW-0472">Membrane</keyword>
<evidence type="ECO:0000313" key="2">
    <source>
        <dbReference type="EMBL" id="EDM25983.1"/>
    </source>
</evidence>
<protein>
    <submittedName>
        <fullName evidence="2">Uncharacterized protein</fullName>
    </submittedName>
</protein>
<proteinExistence type="predicted"/>
<dbReference type="InterPro" id="IPR045584">
    <property type="entry name" value="Pilin-like"/>
</dbReference>
<evidence type="ECO:0000256" key="1">
    <source>
        <dbReference type="SAM" id="Phobius"/>
    </source>
</evidence>
<sequence length="416" mass="49833">MKKKIKRFIIISSIIITTLIIIFISWYSYDIDPIEDKAYLPTPISNPSNHSNGYTSLLKLDEEFRSNPTKYTPSLFNKIKFEQINDEELFKHPFVKKLPHRLNEINLDEEYQENILTDYLGKRPYLLSSKYFTDIICKYSLHLWKVNKRHEALSNLLTIDKFINKLRSQRRTYHYFLTVTAMHDALDNTRLEILETKNLTKDNFQQLLQFQDRPYITSQMRELLKWDYKLSFEYYANNTKGIKRIAYCENRTKKFWIDLMFPIFESLNRDELYLDDKYFIEYSDRIEGYMSDIFSGRNAIGRMYMSANTPPIYTFLYKIKRMLIKRDIVTIYTYLKQYKFINGKYPVSLDQLNIDLPKDAWSNYKSEYKYSVKTKKLYSIGSNKLDDSGDYKSESKNGQIDKIFNHMSPDFGINIK</sequence>
<accession>A6DQT3</accession>
<dbReference type="SUPFAM" id="SSF54523">
    <property type="entry name" value="Pili subunits"/>
    <property type="match status" value="1"/>
</dbReference>
<keyword evidence="3" id="KW-1185">Reference proteome</keyword>
<gene>
    <name evidence="2" type="ORF">LNTAR_19337</name>
</gene>
<feature type="transmembrane region" description="Helical" evidence="1">
    <location>
        <begin position="7"/>
        <end position="29"/>
    </location>
</feature>
<comment type="caution">
    <text evidence="2">The sequence shown here is derived from an EMBL/GenBank/DDBJ whole genome shotgun (WGS) entry which is preliminary data.</text>
</comment>
<keyword evidence="1" id="KW-0812">Transmembrane</keyword>
<dbReference type="STRING" id="313628.LNTAR_19337"/>
<dbReference type="AlphaFoldDB" id="A6DQT3"/>
<dbReference type="EMBL" id="ABCK01000021">
    <property type="protein sequence ID" value="EDM25983.1"/>
    <property type="molecule type" value="Genomic_DNA"/>
</dbReference>
<dbReference type="Proteomes" id="UP000004947">
    <property type="component" value="Unassembled WGS sequence"/>
</dbReference>
<evidence type="ECO:0000313" key="3">
    <source>
        <dbReference type="Proteomes" id="UP000004947"/>
    </source>
</evidence>
<keyword evidence="1" id="KW-1133">Transmembrane helix</keyword>
<organism evidence="2 3">
    <name type="scientific">Lentisphaera araneosa HTCC2155</name>
    <dbReference type="NCBI Taxonomy" id="313628"/>
    <lineage>
        <taxon>Bacteria</taxon>
        <taxon>Pseudomonadati</taxon>
        <taxon>Lentisphaerota</taxon>
        <taxon>Lentisphaeria</taxon>
        <taxon>Lentisphaerales</taxon>
        <taxon>Lentisphaeraceae</taxon>
        <taxon>Lentisphaera</taxon>
    </lineage>
</organism>
<name>A6DQT3_9BACT</name>